<dbReference type="Pfam" id="PF08447">
    <property type="entry name" value="PAS_3"/>
    <property type="match status" value="1"/>
</dbReference>
<evidence type="ECO:0000259" key="1">
    <source>
        <dbReference type="PROSITE" id="PS50112"/>
    </source>
</evidence>
<organism evidence="2 3">
    <name type="scientific">Neorhizobium phenanthreniclasticum</name>
    <dbReference type="NCBI Taxonomy" id="3157917"/>
    <lineage>
        <taxon>Bacteria</taxon>
        <taxon>Pseudomonadati</taxon>
        <taxon>Pseudomonadota</taxon>
        <taxon>Alphaproteobacteria</taxon>
        <taxon>Hyphomicrobiales</taxon>
        <taxon>Rhizobiaceae</taxon>
        <taxon>Rhizobium/Agrobacterium group</taxon>
        <taxon>Neorhizobium</taxon>
    </lineage>
</organism>
<accession>A0ABV0M3F6</accession>
<dbReference type="InterPro" id="IPR000014">
    <property type="entry name" value="PAS"/>
</dbReference>
<keyword evidence="3" id="KW-1185">Reference proteome</keyword>
<feature type="domain" description="PAS" evidence="1">
    <location>
        <begin position="5"/>
        <end position="76"/>
    </location>
</feature>
<dbReference type="EMBL" id="JBEAAL010000009">
    <property type="protein sequence ID" value="MEQ1406218.1"/>
    <property type="molecule type" value="Genomic_DNA"/>
</dbReference>
<gene>
    <name evidence="2" type="ORF">ABK249_14865</name>
</gene>
<evidence type="ECO:0000313" key="2">
    <source>
        <dbReference type="EMBL" id="MEQ1406218.1"/>
    </source>
</evidence>
<dbReference type="CDD" id="cd00130">
    <property type="entry name" value="PAS"/>
    <property type="match status" value="1"/>
</dbReference>
<dbReference type="PROSITE" id="PS50112">
    <property type="entry name" value="PAS"/>
    <property type="match status" value="1"/>
</dbReference>
<dbReference type="SUPFAM" id="SSF55785">
    <property type="entry name" value="PYP-like sensor domain (PAS domain)"/>
    <property type="match status" value="1"/>
</dbReference>
<dbReference type="RefSeq" id="WP_227702547.1">
    <property type="nucleotide sequence ID" value="NZ_JBEAAL010000009.1"/>
</dbReference>
<comment type="caution">
    <text evidence="2">The sequence shown here is derived from an EMBL/GenBank/DDBJ whole genome shotgun (WGS) entry which is preliminary data.</text>
</comment>
<reference evidence="2 3" key="1">
    <citation type="submission" date="2024-05" db="EMBL/GenBank/DDBJ databases">
        <title>Neorhizobium sp. Rsf11, a plant growth promoting and heavy metal resistant PAH-degrader.</title>
        <authorList>
            <person name="Golubev S.N."/>
            <person name="Muratova A.Y."/>
            <person name="Markelova M.I."/>
        </authorList>
    </citation>
    <scope>NUCLEOTIDE SEQUENCE [LARGE SCALE GENOMIC DNA]</scope>
    <source>
        <strain evidence="2 3">Rsf11</strain>
    </source>
</reference>
<protein>
    <submittedName>
        <fullName evidence="2">PAS domain-containing protein</fullName>
    </submittedName>
</protein>
<dbReference type="InterPro" id="IPR035965">
    <property type="entry name" value="PAS-like_dom_sf"/>
</dbReference>
<name>A0ABV0M3F6_9HYPH</name>
<proteinExistence type="predicted"/>
<evidence type="ECO:0000313" key="3">
    <source>
        <dbReference type="Proteomes" id="UP001496627"/>
    </source>
</evidence>
<sequence length="127" mass="14201">MDQLSRRKYDTLLESGIFTYDVALDLLWGDVKAANIMGFATEEMNDGIRLLEYVSLVHPDDLPEFAEKKHKSILNASPFQSSHRLLRKNSAPVWVTVHSRPCRIQNGLPTLIGGIIASGKITVELPL</sequence>
<dbReference type="InterPro" id="IPR013655">
    <property type="entry name" value="PAS_fold_3"/>
</dbReference>
<dbReference type="Proteomes" id="UP001496627">
    <property type="component" value="Unassembled WGS sequence"/>
</dbReference>
<dbReference type="Gene3D" id="3.30.450.20">
    <property type="entry name" value="PAS domain"/>
    <property type="match status" value="1"/>
</dbReference>